<dbReference type="AlphaFoldDB" id="A0A644XP28"/>
<accession>A0A644XP28</accession>
<gene>
    <name evidence="1" type="ORF">SDC9_63937</name>
</gene>
<organism evidence="1">
    <name type="scientific">bioreactor metagenome</name>
    <dbReference type="NCBI Taxonomy" id="1076179"/>
    <lineage>
        <taxon>unclassified sequences</taxon>
        <taxon>metagenomes</taxon>
        <taxon>ecological metagenomes</taxon>
    </lineage>
</organism>
<evidence type="ECO:0008006" key="2">
    <source>
        <dbReference type="Google" id="ProtNLM"/>
    </source>
</evidence>
<reference evidence="1" key="1">
    <citation type="submission" date="2019-08" db="EMBL/GenBank/DDBJ databases">
        <authorList>
            <person name="Kucharzyk K."/>
            <person name="Murdoch R.W."/>
            <person name="Higgins S."/>
            <person name="Loffler F."/>
        </authorList>
    </citation>
    <scope>NUCLEOTIDE SEQUENCE</scope>
</reference>
<proteinExistence type="predicted"/>
<sequence length="170" mass="18777">MLWSNGLSAQGISGIYIGLTAEPNVNVLQPPLLVYQAAAHEMAHQMGIASENEAEFTAYLACENSSDPNVRYSGLIFALIISGNALYKADSERYLEATKTYGDAIWRDLSDYDAYWDSFDEEVQQSADKRNDAYLKHNSQQSGILSYGESVDLLLAYAAKYGSAFDYALN</sequence>
<dbReference type="InterPro" id="IPR024294">
    <property type="entry name" value="DUF3810"/>
</dbReference>
<dbReference type="Pfam" id="PF12725">
    <property type="entry name" value="DUF3810"/>
    <property type="match status" value="1"/>
</dbReference>
<name>A0A644XP28_9ZZZZ</name>
<protein>
    <recommendedName>
        <fullName evidence="2">DUF3810 domain-containing protein</fullName>
    </recommendedName>
</protein>
<comment type="caution">
    <text evidence="1">The sequence shown here is derived from an EMBL/GenBank/DDBJ whole genome shotgun (WGS) entry which is preliminary data.</text>
</comment>
<evidence type="ECO:0000313" key="1">
    <source>
        <dbReference type="EMBL" id="MPM17541.1"/>
    </source>
</evidence>
<dbReference type="EMBL" id="VSSQ01002816">
    <property type="protein sequence ID" value="MPM17541.1"/>
    <property type="molecule type" value="Genomic_DNA"/>
</dbReference>